<dbReference type="EMBL" id="LT160023">
    <property type="protein sequence ID" value="CXH91646.1"/>
    <property type="molecule type" value="Genomic_DNA"/>
</dbReference>
<dbReference type="EMBL" id="FMIH01000030">
    <property type="protein sequence ID" value="SCL81435.1"/>
    <property type="molecule type" value="Genomic_DNA"/>
</dbReference>
<reference evidence="1 6" key="1">
    <citation type="submission" date="2016-02" db="EMBL/GenBank/DDBJ databases">
        <authorList>
            <consortium name="Pathogen Informatics"/>
        </authorList>
    </citation>
    <scope>NUCLEOTIDE SEQUENCE [LARGE SCALE GENOMIC DNA]</scope>
    <source>
        <strain evidence="1 6">K173</strain>
        <strain evidence="3 10">NK65 ny</strain>
        <strain evidence="5 9">NK65e</strain>
        <strain evidence="4 7">SP11 Antwerpcl1</strain>
        <strain evidence="2 8">SP11 RLL</strain>
    </source>
</reference>
<evidence type="ECO:0000313" key="10">
    <source>
        <dbReference type="Proteomes" id="UP000516480"/>
    </source>
</evidence>
<evidence type="ECO:0000313" key="4">
    <source>
        <dbReference type="EMBL" id="SCM15306.1"/>
    </source>
</evidence>
<evidence type="ECO:0000313" key="8">
    <source>
        <dbReference type="Proteomes" id="UP000219974"/>
    </source>
</evidence>
<evidence type="ECO:0000313" key="3">
    <source>
        <dbReference type="EMBL" id="SCL90564.1"/>
    </source>
</evidence>
<dbReference type="EMBL" id="LT608139">
    <property type="protein sequence ID" value="SCL90564.1"/>
    <property type="molecule type" value="Genomic_DNA"/>
</dbReference>
<dbReference type="OrthoDB" id="371058at2759"/>
<evidence type="ECO:0000313" key="9">
    <source>
        <dbReference type="Proteomes" id="UP000220214"/>
    </source>
</evidence>
<dbReference type="AlphaFoldDB" id="A0A0Y9TV35"/>
<evidence type="ECO:0000313" key="7">
    <source>
        <dbReference type="Proteomes" id="UP000219860"/>
    </source>
</evidence>
<protein>
    <recommendedName>
        <fullName evidence="11">Plasmodium variant antigen protein Cir/Yir/Bir</fullName>
    </recommendedName>
</protein>
<sequence>MIPHSLQCETFSKVNKHFSNISPDFKIGTLGIWLIQKLLVIYKGTLIYENYSNYYEYIMMRLSHKTYVMKNDGNFCLNPSYKKQLDAFSLKLNYSFFLDYNTKYIRQLNMLFDKVCNIINEYAENDCSNKDVVHSSVKCMNMYRIFYNTLNKCISHFYLLKNLKKYCNKFIIYYVNDNINEKRNCNLHTKLKKIANCNENNSYFKKTSEELGHQCSKYQNINSYSGRKNSMTILDDSKYVLKYLNTSDNKKEIGTKECYKTYIESLNSQKKTWD</sequence>
<dbReference type="Proteomes" id="UP000069549">
    <property type="component" value="Chromosome 3"/>
</dbReference>
<dbReference type="Proteomes" id="UP000219974">
    <property type="component" value="Unassembled WGS sequence"/>
</dbReference>
<dbReference type="EMBL" id="LT614629">
    <property type="protein sequence ID" value="SCN22064.1"/>
    <property type="molecule type" value="Genomic_DNA"/>
</dbReference>
<dbReference type="EMBL" id="LT608251">
    <property type="protein sequence ID" value="SCM15306.1"/>
    <property type="molecule type" value="Genomic_DNA"/>
</dbReference>
<proteinExistence type="predicted"/>
<dbReference type="Proteomes" id="UP000219860">
    <property type="component" value="Chromosome 3"/>
</dbReference>
<evidence type="ECO:0000313" key="2">
    <source>
        <dbReference type="EMBL" id="SCL81435.1"/>
    </source>
</evidence>
<evidence type="ECO:0000313" key="1">
    <source>
        <dbReference type="EMBL" id="CXH91646.1"/>
    </source>
</evidence>
<dbReference type="Proteomes" id="UP000220214">
    <property type="component" value="Chromosome 3"/>
</dbReference>
<organism evidence="1 6">
    <name type="scientific">Plasmodium berghei</name>
    <dbReference type="NCBI Taxonomy" id="5821"/>
    <lineage>
        <taxon>Eukaryota</taxon>
        <taxon>Sar</taxon>
        <taxon>Alveolata</taxon>
        <taxon>Apicomplexa</taxon>
        <taxon>Aconoidasida</taxon>
        <taxon>Haemosporida</taxon>
        <taxon>Plasmodiidae</taxon>
        <taxon>Plasmodium</taxon>
        <taxon>Plasmodium (Vinckeia)</taxon>
    </lineage>
</organism>
<accession>A0A0Y9TV35</accession>
<evidence type="ECO:0008006" key="11">
    <source>
        <dbReference type="Google" id="ProtNLM"/>
    </source>
</evidence>
<gene>
    <name evidence="1" type="ORF">PBK173_000034100</name>
    <name evidence="5" type="ORF">PBNK65E_000032100</name>
    <name evidence="3" type="ORF">PBNK65NY_000031600</name>
    <name evidence="4" type="ORF">PBSP11A_000031700</name>
    <name evidence="2" type="ORF">PBSP11RLL_000490500</name>
</gene>
<dbReference type="Proteomes" id="UP000516480">
    <property type="component" value="Chromosome 3"/>
</dbReference>
<evidence type="ECO:0000313" key="5">
    <source>
        <dbReference type="EMBL" id="SCN22064.1"/>
    </source>
</evidence>
<evidence type="ECO:0000313" key="6">
    <source>
        <dbReference type="Proteomes" id="UP000069549"/>
    </source>
</evidence>
<name>A0A0Y9TV35_PLABE</name>